<evidence type="ECO:0000256" key="8">
    <source>
        <dbReference type="ARBA" id="ARBA00022776"/>
    </source>
</evidence>
<dbReference type="GO" id="GO:0030261">
    <property type="term" value="P:chromosome condensation"/>
    <property type="evidence" value="ECO:0007669"/>
    <property type="project" value="UniProtKB-KW"/>
</dbReference>
<keyword evidence="5" id="KW-0158">Chromosome</keyword>
<feature type="region of interest" description="Disordered" evidence="11">
    <location>
        <begin position="1635"/>
        <end position="1691"/>
    </location>
</feature>
<comment type="similarity">
    <text evidence="3">Belongs to the CND2 (condensin subunit 2) family.</text>
</comment>
<protein>
    <recommendedName>
        <fullName evidence="4">Condensin complex subunit 2</fullName>
    </recommendedName>
</protein>
<feature type="region of interest" description="Disordered" evidence="11">
    <location>
        <begin position="804"/>
        <end position="825"/>
    </location>
</feature>
<feature type="compositionally biased region" description="Gly residues" evidence="11">
    <location>
        <begin position="1648"/>
        <end position="1661"/>
    </location>
</feature>
<evidence type="ECO:0000256" key="5">
    <source>
        <dbReference type="ARBA" id="ARBA00022454"/>
    </source>
</evidence>
<reference evidence="12 13" key="1">
    <citation type="submission" date="2024-10" db="EMBL/GenBank/DDBJ databases">
        <title>Updated reference genomes for cyclostephanoid diatoms.</title>
        <authorList>
            <person name="Roberts W.R."/>
            <person name="Alverson A.J."/>
        </authorList>
    </citation>
    <scope>NUCLEOTIDE SEQUENCE [LARGE SCALE GENOMIC DNA]</scope>
    <source>
        <strain evidence="12 13">AJA232-27</strain>
    </source>
</reference>
<feature type="compositionally biased region" description="Basic and acidic residues" evidence="11">
    <location>
        <begin position="1414"/>
        <end position="1425"/>
    </location>
</feature>
<evidence type="ECO:0000256" key="2">
    <source>
        <dbReference type="ARBA" id="ARBA00004496"/>
    </source>
</evidence>
<dbReference type="EMBL" id="JALLBG020000070">
    <property type="protein sequence ID" value="KAL3768026.1"/>
    <property type="molecule type" value="Genomic_DNA"/>
</dbReference>
<dbReference type="Pfam" id="PF05786">
    <property type="entry name" value="Cnd2"/>
    <property type="match status" value="2"/>
</dbReference>
<dbReference type="GO" id="GO:0005694">
    <property type="term" value="C:chromosome"/>
    <property type="evidence" value="ECO:0007669"/>
    <property type="project" value="UniProtKB-SubCell"/>
</dbReference>
<dbReference type="PANTHER" id="PTHR13108:SF9">
    <property type="entry name" value="CONDENSIN COMPLEX SUBUNIT 2"/>
    <property type="match status" value="1"/>
</dbReference>
<keyword evidence="10" id="KW-0131">Cell cycle</keyword>
<sequence>MRNLCPPICWILATSAAPNLLNFIIRAGGGSTIAVASATPFEALDSAILNDLIEAYATHEPSTCNTEASAAATSFSFDWPGANPQSKWFASNVPLEQGMFQTIMSHNDATGNRSWSIRIGTGGNIYSHFVPDMHGETIPPQGLESPWVDEVIQSVAVNLQLNMNLSLPQYCPGPNINNNTQCKKYFIHQAGAYQRDGAHTTVPFHSPSVAKHCSGNSCIFASWGTSAHVPTPFTSPIIYINKYTNCNNGIIEHTQMIHNFANPNDPLSTALNVDQTFFDVAWGGVRSSSLPYALEPNPTTGTLNYADVNNVDYLPICLWGNDAPGGSSGRAARTDLKNLGGYTSFVDGDLLVNQTFAPILPPCRKGSDPTCSNAATCMVLSCTDDQILNENYIRMELKVDAGSTPNCAYHSMWNGLVSLQCDMHDTGFGQTSPYLQGVHECYPWTDIGLVNSRTGEVLNVAFIRHWSYSAGNKKMYFAVYSANTAEAINMVNTIFDNSGYASSLPINIVPMTKSLPRGTTQTTSRRLPLADVPVGYDAVTLNSFTIVYGKGQDYGGVALDGLSRRRIGSTSIGVGTRDYTVFTVNWYGNGARLEPGSTYVNRGFYFSSDLGSVQSMADDLLPKTFAEEIGLEQWSPRKVDIYIDGTNFAVVAATAAGGTSTTCGSSSASLICSGSSTPRSGHVPFFFVSCGSSSTYFGPNPYHFTASFGSSFPGHGDITNLIRSYVCDASDISIRPTWKLMGFFNATNADCASIPTATYDATLCGPRTLSPTTAGPTLTPTASPTISPTAIPISGAPTKINTTLSPTTATPTLTPTASPSISPTAVPISGAPTKINTTTSGPSASSAANFAPGCYPPFTIGKFYSVGSFVSASTVMQEGGVTTTTSYNYQCISEYWCSNSGFSPGSLYSNQAWTRESTACKGTAGTILPTGSPTATSVGGCPSAWSANTKYKENDSVSVTISTTPLLQLVYNCRAWPHSGHCNQFSPIHPTGGKLGWEYAGGCDGTITPTSSPTFDPLTVIAGCPDYYNPALTTYHAGDRVTRTVSNTPLRQLVYQCNEFPNSLYCNVKAFAPGEQYDYMGWTLIGPCDGTLTPTTAPTAYTGNCSYVKVIGTTPTPTPILSWSSTIQYEPGDLVRIGRAKFKCKPWPYYLWCHLAAYKPTLEKSTILSPGGSRARNGRRRSSSHFGTVAAAAAGSNNDADEDDDDIEFTLDGAAGIGGGNGGENNMMMTTIDGAPTVAAATTAAAANKSKNKAQQRRRRRSSSRFLQLATGDFGEDGDANGADGDATRSPGSEDGDDFTSSEHLGEIYRQAIRMNAENKINAGNSWGFKLIENMDKFLAEDGGNSNNGNSSPRDDGREDLMAARQMKSRDDKGRVNFAKASCTLDASVKIYSYRVDDVHLSSFRVLANLNRSDNKKDDDVRTDENGGGVEEAAGEKVVKRRTGPRGPTETLETNLGRLMSKSFDEGGAKGLLLGNLGVSENGCHIVFDSKEDKEEQRAGGARLDKINEEGDEADEFNIDPDEAVVWNEKDIDITNLAAKLESMLASYGHRTSSSVPFVPQLESLRCDYAALEEEGFVVDEKDALREGRKALRLYDAPEEEEKEAERSIHVIALERSRGSVLGMSFDTNFRMSMGMGDDDDDDDNVGESGGFGAENFGGEGEFAPDTASFGGGGEFSPGSGGNSASSQQGSSYTNTKVLLDAICNGDLFYEGGSGGLSDYAFFDMDKFEKATDGNFWAGSQHWKKKPAPAKKDGTEKKKVMFDDATAGKKERKTAVKKDRFFIDFNMAPNVNAIFEKKKATKTTKATKKDQYQMPQADRDFLLPPDANVDISQLTRLFSRPNAVVRKTNGNNDEPMGKTVGFHDIDANALGFNDDDDDGCFDDNNDGGFNFAYDDEDDAPRDDDADYNIEFDEVRKVEKINITYATVAKKVDVRRLKQDLWAELEEKTARVTPEVVDPAGEDDQDNIDDKGPSMGEPRFVSFKETVDKMEMAQSQNDVTVSFYFICCLHLANEKGLKLDSTGLEDFLISLDDGSAPTFGKFGDGFTETVNKLSSVANNRE</sequence>
<evidence type="ECO:0000256" key="6">
    <source>
        <dbReference type="ARBA" id="ARBA00022490"/>
    </source>
</evidence>
<feature type="compositionally biased region" description="Basic residues" evidence="11">
    <location>
        <begin position="1250"/>
        <end position="1263"/>
    </location>
</feature>
<gene>
    <name evidence="12" type="ORF">ACHAWU_005484</name>
</gene>
<dbReference type="GO" id="GO:0051301">
    <property type="term" value="P:cell division"/>
    <property type="evidence" value="ECO:0007669"/>
    <property type="project" value="UniProtKB-KW"/>
</dbReference>
<feature type="compositionally biased region" description="Gly residues" evidence="11">
    <location>
        <begin position="1670"/>
        <end position="1682"/>
    </location>
</feature>
<keyword evidence="7" id="KW-0132">Cell division</keyword>
<organism evidence="12 13">
    <name type="scientific">Discostella pseudostelligera</name>
    <dbReference type="NCBI Taxonomy" id="259834"/>
    <lineage>
        <taxon>Eukaryota</taxon>
        <taxon>Sar</taxon>
        <taxon>Stramenopiles</taxon>
        <taxon>Ochrophyta</taxon>
        <taxon>Bacillariophyta</taxon>
        <taxon>Coscinodiscophyceae</taxon>
        <taxon>Thalassiosirophycidae</taxon>
        <taxon>Stephanodiscales</taxon>
        <taxon>Stephanodiscaceae</taxon>
        <taxon>Discostella</taxon>
    </lineage>
</organism>
<dbReference type="InterPro" id="IPR022816">
    <property type="entry name" value="Condensin_barren_su2"/>
</dbReference>
<evidence type="ECO:0000256" key="10">
    <source>
        <dbReference type="ARBA" id="ARBA00023306"/>
    </source>
</evidence>
<keyword evidence="8" id="KW-0498">Mitosis</keyword>
<evidence type="ECO:0000256" key="11">
    <source>
        <dbReference type="SAM" id="MobiDB-lite"/>
    </source>
</evidence>
<name>A0ABD3MYX2_9STRA</name>
<accession>A0ABD3MYX2</accession>
<dbReference type="PANTHER" id="PTHR13108">
    <property type="entry name" value="CONDENSIN COMPLEX SUBUNIT 2"/>
    <property type="match status" value="1"/>
</dbReference>
<evidence type="ECO:0000256" key="7">
    <source>
        <dbReference type="ARBA" id="ARBA00022618"/>
    </source>
</evidence>
<dbReference type="Proteomes" id="UP001530293">
    <property type="component" value="Unassembled WGS sequence"/>
</dbReference>
<keyword evidence="9" id="KW-0226">DNA condensation</keyword>
<feature type="compositionally biased region" description="Acidic residues" evidence="11">
    <location>
        <begin position="1637"/>
        <end position="1646"/>
    </location>
</feature>
<keyword evidence="6" id="KW-0963">Cytoplasm</keyword>
<evidence type="ECO:0000256" key="9">
    <source>
        <dbReference type="ARBA" id="ARBA00023067"/>
    </source>
</evidence>
<feature type="compositionally biased region" description="Acidic residues" evidence="11">
    <location>
        <begin position="1199"/>
        <end position="1209"/>
    </location>
</feature>
<proteinExistence type="inferred from homology"/>
<dbReference type="GO" id="GO:0005737">
    <property type="term" value="C:cytoplasm"/>
    <property type="evidence" value="ECO:0007669"/>
    <property type="project" value="UniProtKB-SubCell"/>
</dbReference>
<feature type="region of interest" description="Disordered" evidence="11">
    <location>
        <begin position="1953"/>
        <end position="1976"/>
    </location>
</feature>
<evidence type="ECO:0000313" key="12">
    <source>
        <dbReference type="EMBL" id="KAL3768026.1"/>
    </source>
</evidence>
<keyword evidence="13" id="KW-1185">Reference proteome</keyword>
<comment type="subcellular location">
    <subcellularLocation>
        <location evidence="1">Chromosome</location>
    </subcellularLocation>
    <subcellularLocation>
        <location evidence="2">Cytoplasm</location>
    </subcellularLocation>
</comment>
<evidence type="ECO:0000256" key="4">
    <source>
        <dbReference type="ARBA" id="ARBA00016065"/>
    </source>
</evidence>
<feature type="region of interest" description="Disordered" evidence="11">
    <location>
        <begin position="1245"/>
        <end position="1302"/>
    </location>
</feature>
<evidence type="ECO:0000313" key="13">
    <source>
        <dbReference type="Proteomes" id="UP001530293"/>
    </source>
</evidence>
<feature type="region of interest" description="Disordered" evidence="11">
    <location>
        <begin position="1414"/>
        <end position="1451"/>
    </location>
</feature>
<evidence type="ECO:0000256" key="3">
    <source>
        <dbReference type="ARBA" id="ARBA00009471"/>
    </source>
</evidence>
<feature type="region of interest" description="Disordered" evidence="11">
    <location>
        <begin position="1166"/>
        <end position="1212"/>
    </location>
</feature>
<comment type="caution">
    <text evidence="12">The sequence shown here is derived from an EMBL/GenBank/DDBJ whole genome shotgun (WGS) entry which is preliminary data.</text>
</comment>
<evidence type="ECO:0000256" key="1">
    <source>
        <dbReference type="ARBA" id="ARBA00004286"/>
    </source>
</evidence>